<protein>
    <recommendedName>
        <fullName evidence="5">CBS domain-containing protein</fullName>
    </recommendedName>
</protein>
<organism evidence="3 4">
    <name type="scientific">Fictibacillus norfolkensis</name>
    <dbReference type="NCBI Taxonomy" id="2762233"/>
    <lineage>
        <taxon>Bacteria</taxon>
        <taxon>Bacillati</taxon>
        <taxon>Bacillota</taxon>
        <taxon>Bacilli</taxon>
        <taxon>Bacillales</taxon>
        <taxon>Fictibacillaceae</taxon>
        <taxon>Fictibacillus</taxon>
    </lineage>
</organism>
<evidence type="ECO:0000259" key="2">
    <source>
        <dbReference type="Pfam" id="PF10335"/>
    </source>
</evidence>
<dbReference type="Pfam" id="PF10335">
    <property type="entry name" value="DUF294_C"/>
    <property type="match status" value="1"/>
</dbReference>
<dbReference type="RefSeq" id="WP_191752929.1">
    <property type="nucleotide sequence ID" value="NZ_JACSQM010000002.1"/>
</dbReference>
<evidence type="ECO:0000313" key="4">
    <source>
        <dbReference type="Proteomes" id="UP000603641"/>
    </source>
</evidence>
<dbReference type="Pfam" id="PF03445">
    <property type="entry name" value="DUF294"/>
    <property type="match status" value="1"/>
</dbReference>
<evidence type="ECO:0000313" key="3">
    <source>
        <dbReference type="EMBL" id="MBD7963544.1"/>
    </source>
</evidence>
<dbReference type="EMBL" id="JACSQM010000002">
    <property type="protein sequence ID" value="MBD7963544.1"/>
    <property type="molecule type" value="Genomic_DNA"/>
</dbReference>
<feature type="domain" description="Protein-PII uridylyltransferase N-terminal" evidence="1">
    <location>
        <begin position="20"/>
        <end position="139"/>
    </location>
</feature>
<name>A0ABR8SJM7_9BACL</name>
<reference evidence="3 4" key="1">
    <citation type="submission" date="2020-08" db="EMBL/GenBank/DDBJ databases">
        <title>A Genomic Blueprint of the Chicken Gut Microbiome.</title>
        <authorList>
            <person name="Gilroy R."/>
            <person name="Ravi A."/>
            <person name="Getino M."/>
            <person name="Pursley I."/>
            <person name="Horton D.L."/>
            <person name="Alikhan N.-F."/>
            <person name="Baker D."/>
            <person name="Gharbi K."/>
            <person name="Hall N."/>
            <person name="Watson M."/>
            <person name="Adriaenssens E.M."/>
            <person name="Foster-Nyarko E."/>
            <person name="Jarju S."/>
            <person name="Secka A."/>
            <person name="Antonio M."/>
            <person name="Oren A."/>
            <person name="Chaudhuri R."/>
            <person name="La Ragione R.M."/>
            <person name="Hildebrand F."/>
            <person name="Pallen M.J."/>
        </authorList>
    </citation>
    <scope>NUCLEOTIDE SEQUENCE [LARGE SCALE GENOMIC DNA]</scope>
    <source>
        <strain evidence="3 4">Sa2CUA10</strain>
    </source>
</reference>
<dbReference type="Proteomes" id="UP000603641">
    <property type="component" value="Unassembled WGS sequence"/>
</dbReference>
<dbReference type="InterPro" id="IPR018821">
    <property type="entry name" value="DUF294_put_nucleoTrafse_sb-bd"/>
</dbReference>
<sequence length="325" mass="38253">MPYSQIKKWRDNKWSDHQDSSKALNDFHDEMMIKVFDTALERHISEFGPVPCRYAWFVMGSGGRFEQAIISDQDHGLIYEEENEKTNQYFVTFGKELAKGLNEVGYPYCDGNVMSSNPVWTKSIKEWEEQLSKWLTEESFESIRFLLIFYDARVLIGEEAYCKDLKTIVHDYIKKNPRFLERLLENTQHVKKAVGFFHQFLTEPHGAHAGSIDLKQSGFFPYVNNVRLLAMKESLEATSTLTRLKALNNMSKYKQNLSWCANEFDKLLHYRLQYHKKNTENYDDIHYLNIKELSKDEKKEMKHILLNGQKLQEYTQSVIKGTIET</sequence>
<dbReference type="CDD" id="cd05401">
    <property type="entry name" value="NT_GlnE_GlnD_like"/>
    <property type="match status" value="1"/>
</dbReference>
<gene>
    <name evidence="3" type="ORF">H9648_05700</name>
</gene>
<comment type="caution">
    <text evidence="3">The sequence shown here is derived from an EMBL/GenBank/DDBJ whole genome shotgun (WGS) entry which is preliminary data.</text>
</comment>
<accession>A0ABR8SJM7</accession>
<dbReference type="InterPro" id="IPR005105">
    <property type="entry name" value="GlnD_Uridyltrans_N"/>
</dbReference>
<evidence type="ECO:0000259" key="1">
    <source>
        <dbReference type="Pfam" id="PF03445"/>
    </source>
</evidence>
<dbReference type="InterPro" id="IPR043519">
    <property type="entry name" value="NT_sf"/>
</dbReference>
<proteinExistence type="predicted"/>
<keyword evidence="4" id="KW-1185">Reference proteome</keyword>
<evidence type="ECO:0008006" key="5">
    <source>
        <dbReference type="Google" id="ProtNLM"/>
    </source>
</evidence>
<feature type="domain" description="DUF294" evidence="2">
    <location>
        <begin position="177"/>
        <end position="317"/>
    </location>
</feature>
<dbReference type="SUPFAM" id="SSF81301">
    <property type="entry name" value="Nucleotidyltransferase"/>
    <property type="match status" value="1"/>
</dbReference>